<keyword evidence="1" id="KW-0472">Membrane</keyword>
<keyword evidence="3" id="KW-0489">Methyltransferase</keyword>
<keyword evidence="1" id="KW-0812">Transmembrane</keyword>
<dbReference type="Pfam" id="PF09472">
    <property type="entry name" value="MtrF"/>
    <property type="match status" value="1"/>
</dbReference>
<dbReference type="AlphaFoldDB" id="A0A0W8F3I2"/>
<proteinExistence type="predicted"/>
<evidence type="ECO:0000313" key="3">
    <source>
        <dbReference type="EMBL" id="KUG15413.1"/>
    </source>
</evidence>
<dbReference type="GO" id="GO:0030269">
    <property type="term" value="F:tetrahydromethanopterin S-methyltransferase activity"/>
    <property type="evidence" value="ECO:0007669"/>
    <property type="project" value="InterPro"/>
</dbReference>
<dbReference type="GO" id="GO:0032259">
    <property type="term" value="P:methylation"/>
    <property type="evidence" value="ECO:0007669"/>
    <property type="project" value="UniProtKB-KW"/>
</dbReference>
<feature type="domain" description="Tetrahydromethanopterin S-methyltransferase F subunit" evidence="2">
    <location>
        <begin position="9"/>
        <end position="67"/>
    </location>
</feature>
<name>A0A0W8F3I2_9ZZZZ</name>
<dbReference type="EC" id="2.1.1.86" evidence="3"/>
<dbReference type="NCBIfam" id="TIGR02507">
    <property type="entry name" value="MtrF"/>
    <property type="match status" value="1"/>
</dbReference>
<reference evidence="3" key="1">
    <citation type="journal article" date="2015" name="Proc. Natl. Acad. Sci. U.S.A.">
        <title>Networks of energetic and metabolic interactions define dynamics in microbial communities.</title>
        <authorList>
            <person name="Embree M."/>
            <person name="Liu J.K."/>
            <person name="Al-Bassam M.M."/>
            <person name="Zengler K."/>
        </authorList>
    </citation>
    <scope>NUCLEOTIDE SEQUENCE</scope>
</reference>
<evidence type="ECO:0000259" key="2">
    <source>
        <dbReference type="Pfam" id="PF09472"/>
    </source>
</evidence>
<dbReference type="InterPro" id="IPR013347">
    <property type="entry name" value="MeTrfase_F_su"/>
</dbReference>
<evidence type="ECO:0000256" key="1">
    <source>
        <dbReference type="SAM" id="Phobius"/>
    </source>
</evidence>
<keyword evidence="3" id="KW-0808">Transferase</keyword>
<gene>
    <name evidence="3" type="ORF">ASZ90_014939</name>
</gene>
<dbReference type="GO" id="GO:0015948">
    <property type="term" value="P:methanogenesis"/>
    <property type="evidence" value="ECO:0007669"/>
    <property type="project" value="InterPro"/>
</dbReference>
<accession>A0A0W8F3I2</accession>
<comment type="caution">
    <text evidence="3">The sequence shown here is derived from an EMBL/GenBank/DDBJ whole genome shotgun (WGS) entry which is preliminary data.</text>
</comment>
<feature type="transmembrane region" description="Helical" evidence="1">
    <location>
        <begin position="48"/>
        <end position="68"/>
    </location>
</feature>
<protein>
    <submittedName>
        <fullName evidence="3">N5-methyltetrahydromethanopterin:coenzyme m methyltransferase subunit f</fullName>
        <ecNumber evidence="3">2.1.1.86</ecNumber>
    </submittedName>
</protein>
<dbReference type="GO" id="GO:0016020">
    <property type="term" value="C:membrane"/>
    <property type="evidence" value="ECO:0007669"/>
    <property type="project" value="InterPro"/>
</dbReference>
<keyword evidence="1" id="KW-1133">Transmembrane helix</keyword>
<dbReference type="EMBL" id="LNQE01001558">
    <property type="protein sequence ID" value="KUG15413.1"/>
    <property type="molecule type" value="Genomic_DNA"/>
</dbReference>
<organism evidence="3">
    <name type="scientific">hydrocarbon metagenome</name>
    <dbReference type="NCBI Taxonomy" id="938273"/>
    <lineage>
        <taxon>unclassified sequences</taxon>
        <taxon>metagenomes</taxon>
        <taxon>ecological metagenomes</taxon>
    </lineage>
</organism>
<sequence>MKMAEEGAKMAGPIRMVAIERMVENMRYKAQLIARSNKYDSALSEMGVIGFAVGLFTALILIVVPAIFM</sequence>
<dbReference type="NCBIfam" id="NF009776">
    <property type="entry name" value="PRK13275.1"/>
    <property type="match status" value="1"/>
</dbReference>